<gene>
    <name evidence="3" type="ORF">G3I71_11715</name>
</gene>
<name>A0A6B3BQ45_9ACTN</name>
<feature type="compositionally biased region" description="Low complexity" evidence="1">
    <location>
        <begin position="189"/>
        <end position="212"/>
    </location>
</feature>
<keyword evidence="2" id="KW-0472">Membrane</keyword>
<protein>
    <submittedName>
        <fullName evidence="3">LPXTG cell wall anchor domain-containing protein</fullName>
    </submittedName>
</protein>
<keyword evidence="2" id="KW-1133">Transmembrane helix</keyword>
<organism evidence="3">
    <name type="scientific">Streptomyces sp. SID12501</name>
    <dbReference type="NCBI Taxonomy" id="2706042"/>
    <lineage>
        <taxon>Bacteria</taxon>
        <taxon>Bacillati</taxon>
        <taxon>Actinomycetota</taxon>
        <taxon>Actinomycetes</taxon>
        <taxon>Kitasatosporales</taxon>
        <taxon>Streptomycetaceae</taxon>
        <taxon>Streptomyces</taxon>
    </lineage>
</organism>
<feature type="transmembrane region" description="Helical" evidence="2">
    <location>
        <begin position="222"/>
        <end position="244"/>
    </location>
</feature>
<dbReference type="AlphaFoldDB" id="A0A6B3BQ45"/>
<comment type="caution">
    <text evidence="3">The sequence shown here is derived from an EMBL/GenBank/DDBJ whole genome shotgun (WGS) entry which is preliminary data.</text>
</comment>
<dbReference type="NCBIfam" id="NF041528">
    <property type="entry name" value="strep_LAETG"/>
    <property type="match status" value="1"/>
</dbReference>
<evidence type="ECO:0000256" key="2">
    <source>
        <dbReference type="SAM" id="Phobius"/>
    </source>
</evidence>
<sequence length="257" mass="26688">MSPSPSGTQCSSEQKDADEYVFLAVSGEHNTLVAGGAWQTATLKVENHTDIALKGVNVGLAKLVYEEGSDAYIERQKYVNLQQWDAKSRTWADIPWDESETNGLLDTVDLAPHETRTFPIRLNAEADFARPGSVDPDNDTIGWGYVGPYSPGPSDPDVCSYGNLWSVNVLKAGTDPGDGGATTPPPSSSEPTPQTGSTAPVTPTPASTTPTGDLAHTGSSSALPVIAGVGGAAVVLGAGAVYVVRRRKSGTDGTDAS</sequence>
<feature type="region of interest" description="Disordered" evidence="1">
    <location>
        <begin position="172"/>
        <end position="219"/>
    </location>
</feature>
<reference evidence="3" key="1">
    <citation type="submission" date="2020-01" db="EMBL/GenBank/DDBJ databases">
        <title>Insect and environment-associated Actinomycetes.</title>
        <authorList>
            <person name="Currrie C."/>
            <person name="Chevrette M."/>
            <person name="Carlson C."/>
            <person name="Stubbendieck R."/>
            <person name="Wendt-Pienkowski E."/>
        </authorList>
    </citation>
    <scope>NUCLEOTIDE SEQUENCE</scope>
    <source>
        <strain evidence="3">SID12501</strain>
    </source>
</reference>
<proteinExistence type="predicted"/>
<dbReference type="NCBIfam" id="TIGR01167">
    <property type="entry name" value="LPXTG_anchor"/>
    <property type="match status" value="1"/>
</dbReference>
<dbReference type="EMBL" id="JAAGLU010000008">
    <property type="protein sequence ID" value="NEC86469.1"/>
    <property type="molecule type" value="Genomic_DNA"/>
</dbReference>
<evidence type="ECO:0000256" key="1">
    <source>
        <dbReference type="SAM" id="MobiDB-lite"/>
    </source>
</evidence>
<dbReference type="RefSeq" id="WP_164313918.1">
    <property type="nucleotide sequence ID" value="NZ_JAAGLU010000008.1"/>
</dbReference>
<accession>A0A6B3BQ45</accession>
<evidence type="ECO:0000313" key="3">
    <source>
        <dbReference type="EMBL" id="NEC86469.1"/>
    </source>
</evidence>
<keyword evidence="2" id="KW-0812">Transmembrane</keyword>